<dbReference type="PANTHER" id="PTHR12629:SF0">
    <property type="entry name" value="DIPHOSPHOINOSITOL-POLYPHOSPHATE DIPHOSPHATASE"/>
    <property type="match status" value="1"/>
</dbReference>
<evidence type="ECO:0000256" key="2">
    <source>
        <dbReference type="ARBA" id="ARBA00022723"/>
    </source>
</evidence>
<proteinExistence type="predicted"/>
<dbReference type="InterPro" id="IPR047198">
    <property type="entry name" value="DDP-like_NUDIX"/>
</dbReference>
<evidence type="ECO:0000313" key="5">
    <source>
        <dbReference type="EMBL" id="MFD1783900.1"/>
    </source>
</evidence>
<sequence>MPKARTTPLTQYAALPWRKAADGRIEVMLITSRETRRWVIAKGWPITGLNPGDSAAQEALEEAGVTGDVWAEPVGAYDYEKRLKGGELQPVEVEVFPLRVLEELEAWPEKGQRERRWFAAAEAAGLVAEPRLAELIREFGGR</sequence>
<evidence type="ECO:0000256" key="1">
    <source>
        <dbReference type="ARBA" id="ARBA00001946"/>
    </source>
</evidence>
<dbReference type="SUPFAM" id="SSF55811">
    <property type="entry name" value="Nudix"/>
    <property type="match status" value="1"/>
</dbReference>
<dbReference type="Proteomes" id="UP001597237">
    <property type="component" value="Unassembled WGS sequence"/>
</dbReference>
<evidence type="ECO:0000313" key="6">
    <source>
        <dbReference type="Proteomes" id="UP001597237"/>
    </source>
</evidence>
<reference evidence="6" key="1">
    <citation type="journal article" date="2019" name="Int. J. Syst. Evol. Microbiol.">
        <title>The Global Catalogue of Microorganisms (GCM) 10K type strain sequencing project: providing services to taxonomists for standard genome sequencing and annotation.</title>
        <authorList>
            <consortium name="The Broad Institute Genomics Platform"/>
            <consortium name="The Broad Institute Genome Sequencing Center for Infectious Disease"/>
            <person name="Wu L."/>
            <person name="Ma J."/>
        </authorList>
    </citation>
    <scope>NUCLEOTIDE SEQUENCE [LARGE SCALE GENOMIC DNA]</scope>
    <source>
        <strain evidence="6">DFY28</strain>
    </source>
</reference>
<keyword evidence="6" id="KW-1185">Reference proteome</keyword>
<dbReference type="GO" id="GO:0016787">
    <property type="term" value="F:hydrolase activity"/>
    <property type="evidence" value="ECO:0007669"/>
    <property type="project" value="UniProtKB-KW"/>
</dbReference>
<dbReference type="EMBL" id="JBHUEY010000001">
    <property type="protein sequence ID" value="MFD1783900.1"/>
    <property type="molecule type" value="Genomic_DNA"/>
</dbReference>
<dbReference type="CDD" id="cd04666">
    <property type="entry name" value="NUDIX_DIPP2_like_Nudt4"/>
    <property type="match status" value="1"/>
</dbReference>
<dbReference type="RefSeq" id="WP_377282910.1">
    <property type="nucleotide sequence ID" value="NZ_JBHRSI010000008.1"/>
</dbReference>
<dbReference type="InterPro" id="IPR015797">
    <property type="entry name" value="NUDIX_hydrolase-like_dom_sf"/>
</dbReference>
<dbReference type="PANTHER" id="PTHR12629">
    <property type="entry name" value="DIPHOSPHOINOSITOL POLYPHOSPHATE PHOSPHOHYDROLASE"/>
    <property type="match status" value="1"/>
</dbReference>
<keyword evidence="3 5" id="KW-0378">Hydrolase</keyword>
<comment type="caution">
    <text evidence="5">The sequence shown here is derived from an EMBL/GenBank/DDBJ whole genome shotgun (WGS) entry which is preliminary data.</text>
</comment>
<comment type="cofactor">
    <cofactor evidence="1">
        <name>Mg(2+)</name>
        <dbReference type="ChEBI" id="CHEBI:18420"/>
    </cofactor>
</comment>
<evidence type="ECO:0000256" key="3">
    <source>
        <dbReference type="ARBA" id="ARBA00022801"/>
    </source>
</evidence>
<keyword evidence="4" id="KW-0460">Magnesium</keyword>
<name>A0ABW4N1C2_9CAUL</name>
<evidence type="ECO:0000256" key="4">
    <source>
        <dbReference type="ARBA" id="ARBA00022842"/>
    </source>
</evidence>
<gene>
    <name evidence="5" type="ORF">ACFSC0_10895</name>
</gene>
<dbReference type="Gene3D" id="3.90.79.10">
    <property type="entry name" value="Nucleoside Triphosphate Pyrophosphohydrolase"/>
    <property type="match status" value="1"/>
</dbReference>
<accession>A0ABW4N1C2</accession>
<organism evidence="5 6">
    <name type="scientific">Phenylobacterium terrae</name>
    <dbReference type="NCBI Taxonomy" id="2665495"/>
    <lineage>
        <taxon>Bacteria</taxon>
        <taxon>Pseudomonadati</taxon>
        <taxon>Pseudomonadota</taxon>
        <taxon>Alphaproteobacteria</taxon>
        <taxon>Caulobacterales</taxon>
        <taxon>Caulobacteraceae</taxon>
        <taxon>Phenylobacterium</taxon>
    </lineage>
</organism>
<keyword evidence="2" id="KW-0479">Metal-binding</keyword>
<protein>
    <submittedName>
        <fullName evidence="5">NUDIX hydrolase</fullName>
    </submittedName>
</protein>